<organism evidence="2 3">
    <name type="scientific">Desulfosoma caldarium</name>
    <dbReference type="NCBI Taxonomy" id="610254"/>
    <lineage>
        <taxon>Bacteria</taxon>
        <taxon>Pseudomonadati</taxon>
        <taxon>Thermodesulfobacteriota</taxon>
        <taxon>Syntrophobacteria</taxon>
        <taxon>Syntrophobacterales</taxon>
        <taxon>Syntrophobacteraceae</taxon>
        <taxon>Desulfosoma</taxon>
    </lineage>
</organism>
<dbReference type="InterPro" id="IPR006186">
    <property type="entry name" value="Ser/Thr-sp_prot-phosphatase"/>
</dbReference>
<evidence type="ECO:0000259" key="1">
    <source>
        <dbReference type="Pfam" id="PF00149"/>
    </source>
</evidence>
<dbReference type="Gene3D" id="3.60.21.10">
    <property type="match status" value="1"/>
</dbReference>
<keyword evidence="3" id="KW-1185">Reference proteome</keyword>
<evidence type="ECO:0000313" key="2">
    <source>
        <dbReference type="EMBL" id="ROQ93567.1"/>
    </source>
</evidence>
<dbReference type="Pfam" id="PF00149">
    <property type="entry name" value="Metallophos"/>
    <property type="match status" value="1"/>
</dbReference>
<feature type="domain" description="Calcineurin-like phosphoesterase" evidence="1">
    <location>
        <begin position="7"/>
        <end position="177"/>
    </location>
</feature>
<comment type="caution">
    <text evidence="2">The sequence shown here is derived from an EMBL/GenBank/DDBJ whole genome shotgun (WGS) entry which is preliminary data.</text>
</comment>
<evidence type="ECO:0000313" key="3">
    <source>
        <dbReference type="Proteomes" id="UP000276223"/>
    </source>
</evidence>
<dbReference type="OrthoDB" id="9807890at2"/>
<dbReference type="EMBL" id="RJVA01000011">
    <property type="protein sequence ID" value="ROQ93567.1"/>
    <property type="molecule type" value="Genomic_DNA"/>
</dbReference>
<proteinExistence type="predicted"/>
<dbReference type="InterPro" id="IPR050126">
    <property type="entry name" value="Ap4A_hydrolase"/>
</dbReference>
<dbReference type="PANTHER" id="PTHR42850:SF4">
    <property type="entry name" value="ZINC-DEPENDENT ENDOPOLYPHOSPHATASE"/>
    <property type="match status" value="1"/>
</dbReference>
<dbReference type="AlphaFoldDB" id="A0A3N1UYD3"/>
<dbReference type="InterPro" id="IPR029052">
    <property type="entry name" value="Metallo-depent_PP-like"/>
</dbReference>
<reference evidence="2 3" key="1">
    <citation type="submission" date="2018-11" db="EMBL/GenBank/DDBJ databases">
        <title>Genomic Encyclopedia of Type Strains, Phase IV (KMG-IV): sequencing the most valuable type-strain genomes for metagenomic binning, comparative biology and taxonomic classification.</title>
        <authorList>
            <person name="Goeker M."/>
        </authorList>
    </citation>
    <scope>NUCLEOTIDE SEQUENCE [LARGE SCALE GENOMIC DNA]</scope>
    <source>
        <strain evidence="2 3">DSM 22027</strain>
    </source>
</reference>
<dbReference type="Proteomes" id="UP000276223">
    <property type="component" value="Unassembled WGS sequence"/>
</dbReference>
<dbReference type="SUPFAM" id="SSF56300">
    <property type="entry name" value="Metallo-dependent phosphatases"/>
    <property type="match status" value="1"/>
</dbReference>
<dbReference type="GO" id="GO:0110154">
    <property type="term" value="P:RNA decapping"/>
    <property type="evidence" value="ECO:0007669"/>
    <property type="project" value="TreeGrafter"/>
</dbReference>
<sequence length="214" mass="24433">MHQEPAKIYAIGDVHGMLFKLERLLDRIPFRSDRDLLVFVGDYVDRGPDSRGVIERLLQLMAQGIHVVCLRGNHEVMMENYLRDEEVEFFLVNGGATTVHSYSVGNEGGRCTVPEAHKNFLRGLKKFYETDDYLFVHAGFRPGVAVLDQSDDDVYWIRNEFIASDYDFGKKVIFGHTPFVKPFVDRRKIGIDTGAVYGNKLTCVCLPDEVFYSV</sequence>
<dbReference type="GO" id="GO:0005737">
    <property type="term" value="C:cytoplasm"/>
    <property type="evidence" value="ECO:0007669"/>
    <property type="project" value="TreeGrafter"/>
</dbReference>
<dbReference type="PANTHER" id="PTHR42850">
    <property type="entry name" value="METALLOPHOSPHOESTERASE"/>
    <property type="match status" value="1"/>
</dbReference>
<dbReference type="GO" id="GO:0016791">
    <property type="term" value="F:phosphatase activity"/>
    <property type="evidence" value="ECO:0007669"/>
    <property type="project" value="TreeGrafter"/>
</dbReference>
<dbReference type="InterPro" id="IPR004843">
    <property type="entry name" value="Calcineurin-like_PHP"/>
</dbReference>
<gene>
    <name evidence="2" type="ORF">EDC27_1595</name>
</gene>
<dbReference type="GO" id="GO:0008803">
    <property type="term" value="F:bis(5'-nucleosyl)-tetraphosphatase (symmetrical) activity"/>
    <property type="evidence" value="ECO:0007669"/>
    <property type="project" value="TreeGrafter"/>
</dbReference>
<accession>A0A3N1UYD3</accession>
<dbReference type="CDD" id="cd00144">
    <property type="entry name" value="MPP_PPP_family"/>
    <property type="match status" value="1"/>
</dbReference>
<name>A0A3N1UYD3_9BACT</name>
<dbReference type="RefSeq" id="WP_123290056.1">
    <property type="nucleotide sequence ID" value="NZ_RJVA01000011.1"/>
</dbReference>
<dbReference type="PRINTS" id="PR00114">
    <property type="entry name" value="STPHPHTASE"/>
</dbReference>
<protein>
    <submittedName>
        <fullName evidence="2">Serine/threonine protein phosphatase 1</fullName>
    </submittedName>
</protein>